<evidence type="ECO:0000313" key="3">
    <source>
        <dbReference type="EMBL" id="KZS95516.1"/>
    </source>
</evidence>
<keyword evidence="1" id="KW-0472">Membrane</keyword>
<keyword evidence="4" id="KW-1185">Reference proteome</keyword>
<name>A0A164WZW5_9AGAM</name>
<dbReference type="Pfam" id="PF20153">
    <property type="entry name" value="DUF6535"/>
    <property type="match status" value="1"/>
</dbReference>
<feature type="transmembrane region" description="Helical" evidence="1">
    <location>
        <begin position="163"/>
        <end position="182"/>
    </location>
</feature>
<accession>A0A164WZW5</accession>
<dbReference type="EMBL" id="KV419401">
    <property type="protein sequence ID" value="KZS95516.1"/>
    <property type="molecule type" value="Genomic_DNA"/>
</dbReference>
<keyword evidence="1" id="KW-1133">Transmembrane helix</keyword>
<feature type="transmembrane region" description="Helical" evidence="1">
    <location>
        <begin position="110"/>
        <end position="131"/>
    </location>
</feature>
<evidence type="ECO:0000256" key="1">
    <source>
        <dbReference type="SAM" id="Phobius"/>
    </source>
</evidence>
<dbReference type="InterPro" id="IPR045338">
    <property type="entry name" value="DUF6535"/>
</dbReference>
<feature type="transmembrane region" description="Helical" evidence="1">
    <location>
        <begin position="260"/>
        <end position="282"/>
    </location>
</feature>
<keyword evidence="1" id="KW-0812">Transmembrane</keyword>
<dbReference type="Proteomes" id="UP000076722">
    <property type="component" value="Unassembled WGS sequence"/>
</dbReference>
<feature type="transmembrane region" description="Helical" evidence="1">
    <location>
        <begin position="222"/>
        <end position="240"/>
    </location>
</feature>
<protein>
    <recommendedName>
        <fullName evidence="2">DUF6535 domain-containing protein</fullName>
    </recommendedName>
</protein>
<evidence type="ECO:0000313" key="4">
    <source>
        <dbReference type="Proteomes" id="UP000076722"/>
    </source>
</evidence>
<reference evidence="3 4" key="1">
    <citation type="journal article" date="2016" name="Mol. Biol. Evol.">
        <title>Comparative Genomics of Early-Diverging Mushroom-Forming Fungi Provides Insights into the Origins of Lignocellulose Decay Capabilities.</title>
        <authorList>
            <person name="Nagy L.G."/>
            <person name="Riley R."/>
            <person name="Tritt A."/>
            <person name="Adam C."/>
            <person name="Daum C."/>
            <person name="Floudas D."/>
            <person name="Sun H."/>
            <person name="Yadav J.S."/>
            <person name="Pangilinan J."/>
            <person name="Larsson K.H."/>
            <person name="Matsuura K."/>
            <person name="Barry K."/>
            <person name="Labutti K."/>
            <person name="Kuo R."/>
            <person name="Ohm R.A."/>
            <person name="Bhattacharya S.S."/>
            <person name="Shirouzu T."/>
            <person name="Yoshinaga Y."/>
            <person name="Martin F.M."/>
            <person name="Grigoriev I.V."/>
            <person name="Hibbett D.S."/>
        </authorList>
    </citation>
    <scope>NUCLEOTIDE SEQUENCE [LARGE SCALE GENOMIC DNA]</scope>
    <source>
        <strain evidence="3 4">HHB9708</strain>
    </source>
</reference>
<gene>
    <name evidence="3" type="ORF">SISNIDRAFT_483747</name>
</gene>
<sequence length="695" mass="78205">MSAVSGSSSAVHDAQKVEPMKPAGDFFDTPLFHRLLGLIETQNRTIEKQQATLEEHGSKLDTLVKDALKDGQPYDEEKDPMMALMNEQMWSGVYEIATAKMKEEADEWKGLMDVSLVFIAIFLAVLTAFLVPAAQGLTPTSSTGTSDSTSTPPPPRSEENVCALYYLALIMAMCNAVLCVLGRQWVGKLMSRPIGKTHRERTIRHEERKNLAYGWIKPLVEILYWSLLLSIGLFISGLLYQLRNLFTSFETTATVLQATWGIGVFLASGIMGAVIATTVHAIRFESSPFEGFLSKSAAKALEILQWDWQWISKLRVKVDWQPGPKLFDTYMELIAEAEDPKLLDRAVPSFSYMAWLKFGGESTDLLARAYNRLMAADTSVCVRETVKAQMRRFAQGLQHPPWSVDRLDEQRLKQLSDFISDYCSFPADLPTYTTIVSFHPDNEDLRYIGELSVDGCVAQLLCAYDRYRKAGEREDIFHEAARWCNSLIRLEKIDEVRQILQHANPTTILRSFMQAPKTSFVFVRKLISVLTSDHYNVYDTLLCVTEFLKFPPYNINHDIVSLVIYYLVGFSHPFPTDFDISPIIAHVAAHPNLIWWKKISDAIVVYLQNYQVSQLSDPTAAFRFLQLCVDPAACDEGGHILNTPGDVRQRAQAILDMDFLPNMVPLPPASSSSSSASVALPPVLEFARPVRIDME</sequence>
<dbReference type="AlphaFoldDB" id="A0A164WZW5"/>
<feature type="domain" description="DUF6535" evidence="2">
    <location>
        <begin position="90"/>
        <end position="243"/>
    </location>
</feature>
<dbReference type="STRING" id="1314777.A0A164WZW5"/>
<organism evidence="3 4">
    <name type="scientific">Sistotremastrum niveocremeum HHB9708</name>
    <dbReference type="NCBI Taxonomy" id="1314777"/>
    <lineage>
        <taxon>Eukaryota</taxon>
        <taxon>Fungi</taxon>
        <taxon>Dikarya</taxon>
        <taxon>Basidiomycota</taxon>
        <taxon>Agaricomycotina</taxon>
        <taxon>Agaricomycetes</taxon>
        <taxon>Sistotremastrales</taxon>
        <taxon>Sistotremastraceae</taxon>
        <taxon>Sertulicium</taxon>
        <taxon>Sertulicium niveocremeum</taxon>
    </lineage>
</organism>
<proteinExistence type="predicted"/>
<evidence type="ECO:0000259" key="2">
    <source>
        <dbReference type="Pfam" id="PF20153"/>
    </source>
</evidence>